<dbReference type="EMBL" id="VDFO01000014">
    <property type="protein sequence ID" value="MQS97256.1"/>
    <property type="molecule type" value="Genomic_DNA"/>
</dbReference>
<keyword evidence="8 13" id="KW-0808">Transferase</keyword>
<dbReference type="GO" id="GO:0004746">
    <property type="term" value="F:riboflavin synthase activity"/>
    <property type="evidence" value="ECO:0007669"/>
    <property type="project" value="UniProtKB-UniRule"/>
</dbReference>
<protein>
    <recommendedName>
        <fullName evidence="6 10">Riboflavin synthase</fullName>
        <ecNumber evidence="5 10">2.5.1.9</ecNumber>
    </recommendedName>
</protein>
<dbReference type="AlphaFoldDB" id="A0A5P0ZM19"/>
<evidence type="ECO:0000256" key="1">
    <source>
        <dbReference type="ARBA" id="ARBA00000968"/>
    </source>
</evidence>
<dbReference type="PANTHER" id="PTHR21098:SF12">
    <property type="entry name" value="RIBOFLAVIN SYNTHASE"/>
    <property type="match status" value="1"/>
</dbReference>
<dbReference type="InterPro" id="IPR017938">
    <property type="entry name" value="Riboflavin_synthase-like_b-brl"/>
</dbReference>
<dbReference type="PIRSF" id="PIRSF000498">
    <property type="entry name" value="Riboflavin_syn_A"/>
    <property type="match status" value="1"/>
</dbReference>
<dbReference type="Gene3D" id="2.40.30.20">
    <property type="match status" value="2"/>
</dbReference>
<comment type="caution">
    <text evidence="13">The sequence shown here is derived from an EMBL/GenBank/DDBJ whole genome shotgun (WGS) entry which is preliminary data.</text>
</comment>
<feature type="repeat" description="Lumazine-binding" evidence="11">
    <location>
        <begin position="1"/>
        <end position="94"/>
    </location>
</feature>
<evidence type="ECO:0000256" key="4">
    <source>
        <dbReference type="ARBA" id="ARBA00011233"/>
    </source>
</evidence>
<evidence type="ECO:0000313" key="15">
    <source>
        <dbReference type="Proteomes" id="UP000371423"/>
    </source>
</evidence>
<dbReference type="Pfam" id="PF00677">
    <property type="entry name" value="Lum_binding"/>
    <property type="match status" value="2"/>
</dbReference>
<evidence type="ECO:0000313" key="14">
    <source>
        <dbReference type="EMBL" id="MQS97256.1"/>
    </source>
</evidence>
<dbReference type="InterPro" id="IPR023366">
    <property type="entry name" value="ATP_synth_asu-like_sf"/>
</dbReference>
<evidence type="ECO:0000259" key="12">
    <source>
        <dbReference type="PROSITE" id="PS51177"/>
    </source>
</evidence>
<proteinExistence type="predicted"/>
<evidence type="ECO:0000256" key="11">
    <source>
        <dbReference type="PROSITE-ProRule" id="PRU00524"/>
    </source>
</evidence>
<feature type="domain" description="Lumazine-binding" evidence="12">
    <location>
        <begin position="95"/>
        <end position="191"/>
    </location>
</feature>
<evidence type="ECO:0000256" key="5">
    <source>
        <dbReference type="ARBA" id="ARBA00012827"/>
    </source>
</evidence>
<dbReference type="FunFam" id="2.40.30.20:FF:000003">
    <property type="entry name" value="Riboflavin synthase, alpha subunit"/>
    <property type="match status" value="1"/>
</dbReference>
<dbReference type="NCBIfam" id="NF006767">
    <property type="entry name" value="PRK09289.1"/>
    <property type="match status" value="1"/>
</dbReference>
<comment type="subunit">
    <text evidence="4">Homotrimer.</text>
</comment>
<evidence type="ECO:0000256" key="2">
    <source>
        <dbReference type="ARBA" id="ARBA00002803"/>
    </source>
</evidence>
<comment type="pathway">
    <text evidence="3">Cofactor biosynthesis; riboflavin biosynthesis; riboflavin from 2-hydroxy-3-oxobutyl phosphate and 5-amino-6-(D-ribitylamino)uracil: step 2/2.</text>
</comment>
<evidence type="ECO:0000313" key="16">
    <source>
        <dbReference type="Proteomes" id="UP000414364"/>
    </source>
</evidence>
<feature type="repeat" description="Lumazine-binding" evidence="11">
    <location>
        <begin position="95"/>
        <end position="191"/>
    </location>
</feature>
<dbReference type="InterPro" id="IPR001783">
    <property type="entry name" value="Lumazine-bd"/>
</dbReference>
<reference evidence="15 16" key="1">
    <citation type="journal article" date="2019" name="Syst. Appl. Microbiol.">
        <title>Polyphasic characterization of two novel Lactobacillus spp. isolated from blown salami packages: Description of Lactobacillus halodurans sp. nov. and Lactobacillus salsicarnum sp. nov.</title>
        <authorList>
            <person name="Schuster J.A."/>
            <person name="Klingl A."/>
            <person name="Vogel R.F."/>
            <person name="Ehrmann M.A."/>
        </authorList>
    </citation>
    <scope>NUCLEOTIDE SEQUENCE [LARGE SCALE GENOMIC DNA]</scope>
    <source>
        <strain evidence="14 15">TMW 1.1920</strain>
        <strain evidence="13 16">TMW 1.2172</strain>
    </source>
</reference>
<keyword evidence="9" id="KW-0677">Repeat</keyword>
<dbReference type="OrthoDB" id="9788537at2"/>
<evidence type="ECO:0000256" key="7">
    <source>
        <dbReference type="ARBA" id="ARBA00022619"/>
    </source>
</evidence>
<accession>A0A5P0ZM19</accession>
<evidence type="ECO:0000256" key="10">
    <source>
        <dbReference type="NCBIfam" id="TIGR00187"/>
    </source>
</evidence>
<dbReference type="PROSITE" id="PS51177">
    <property type="entry name" value="LUMAZINE_BIND"/>
    <property type="match status" value="2"/>
</dbReference>
<keyword evidence="7" id="KW-0686">Riboflavin biosynthesis</keyword>
<dbReference type="NCBIfam" id="NF009566">
    <property type="entry name" value="PRK13020.1"/>
    <property type="match status" value="1"/>
</dbReference>
<dbReference type="Proteomes" id="UP000414364">
    <property type="component" value="Unassembled WGS sequence"/>
</dbReference>
<organism evidence="13 16">
    <name type="scientific">Companilactobacillus halodurans</name>
    <dbReference type="NCBI Taxonomy" id="2584183"/>
    <lineage>
        <taxon>Bacteria</taxon>
        <taxon>Bacillati</taxon>
        <taxon>Bacillota</taxon>
        <taxon>Bacilli</taxon>
        <taxon>Lactobacillales</taxon>
        <taxon>Lactobacillaceae</taxon>
        <taxon>Companilactobacillus</taxon>
    </lineage>
</organism>
<dbReference type="EMBL" id="VDFP01000001">
    <property type="protein sequence ID" value="MQS74861.1"/>
    <property type="molecule type" value="Genomic_DNA"/>
</dbReference>
<evidence type="ECO:0000256" key="9">
    <source>
        <dbReference type="ARBA" id="ARBA00022737"/>
    </source>
</evidence>
<keyword evidence="15" id="KW-1185">Reference proteome</keyword>
<dbReference type="InterPro" id="IPR026017">
    <property type="entry name" value="Lumazine-bd_dom"/>
</dbReference>
<dbReference type="FunFam" id="2.40.30.20:FF:000004">
    <property type="entry name" value="Riboflavin synthase, alpha subunit"/>
    <property type="match status" value="1"/>
</dbReference>
<gene>
    <name evidence="13" type="primary">ribE</name>
    <name evidence="14" type="ORF">FHL05_05060</name>
    <name evidence="13" type="ORF">FHL06_00420</name>
</gene>
<name>A0A5P0ZM19_9LACO</name>
<dbReference type="GO" id="GO:0009231">
    <property type="term" value="P:riboflavin biosynthetic process"/>
    <property type="evidence" value="ECO:0007669"/>
    <property type="project" value="UniProtKB-KW"/>
</dbReference>
<evidence type="ECO:0000313" key="13">
    <source>
        <dbReference type="EMBL" id="MQS74861.1"/>
    </source>
</evidence>
<evidence type="ECO:0000256" key="6">
    <source>
        <dbReference type="ARBA" id="ARBA00013950"/>
    </source>
</evidence>
<dbReference type="PANTHER" id="PTHR21098">
    <property type="entry name" value="RIBOFLAVIN SYNTHASE ALPHA CHAIN"/>
    <property type="match status" value="1"/>
</dbReference>
<feature type="domain" description="Lumazine-binding" evidence="12">
    <location>
        <begin position="1"/>
        <end position="94"/>
    </location>
</feature>
<sequence>MFTGIVQNIGKIYGIEHTKGNYQLIVENKFSSLKKGESVAIDGICLTVTNFSKDEFSVDVMPETYSRSNIRDFKVGSLVNLELAMQVKKRFDGHFVLGHVDTTSQLLAKKADRNSTLLTFSIDEKYQPYLVEKGSVALDGVSLTIIDVKEDKFSVGIIPYTHEKTVLGSLQINQTVNLETDILAKYILNQVAKENSHA</sequence>
<dbReference type="CDD" id="cd00402">
    <property type="entry name" value="Riboflavin_synthase_like"/>
    <property type="match status" value="1"/>
</dbReference>
<dbReference type="EC" id="2.5.1.9" evidence="5 10"/>
<evidence type="ECO:0000256" key="8">
    <source>
        <dbReference type="ARBA" id="ARBA00022679"/>
    </source>
</evidence>
<dbReference type="NCBIfam" id="TIGR00187">
    <property type="entry name" value="ribE"/>
    <property type="match status" value="1"/>
</dbReference>
<dbReference type="RefSeq" id="WP_153384279.1">
    <property type="nucleotide sequence ID" value="NZ_VDFO01000014.1"/>
</dbReference>
<comment type="catalytic activity">
    <reaction evidence="1">
        <text>2 6,7-dimethyl-8-(1-D-ribityl)lumazine + H(+) = 5-amino-6-(D-ribitylamino)uracil + riboflavin</text>
        <dbReference type="Rhea" id="RHEA:20772"/>
        <dbReference type="ChEBI" id="CHEBI:15378"/>
        <dbReference type="ChEBI" id="CHEBI:15934"/>
        <dbReference type="ChEBI" id="CHEBI:57986"/>
        <dbReference type="ChEBI" id="CHEBI:58201"/>
        <dbReference type="EC" id="2.5.1.9"/>
    </reaction>
</comment>
<dbReference type="Proteomes" id="UP000371423">
    <property type="component" value="Unassembled WGS sequence"/>
</dbReference>
<comment type="function">
    <text evidence="2">Catalyzes the dismutation of two molecules of 6,7-dimethyl-8-ribityllumazine, resulting in the formation of riboflavin and 5-amino-6-(D-ribitylamino)uracil.</text>
</comment>
<dbReference type="SUPFAM" id="SSF63380">
    <property type="entry name" value="Riboflavin synthase domain-like"/>
    <property type="match status" value="2"/>
</dbReference>
<evidence type="ECO:0000256" key="3">
    <source>
        <dbReference type="ARBA" id="ARBA00004887"/>
    </source>
</evidence>